<evidence type="ECO:0000313" key="2">
    <source>
        <dbReference type="Proteomes" id="UP000023703"/>
    </source>
</evidence>
<dbReference type="AlphaFoldDB" id="X5E616"/>
<evidence type="ECO:0000313" key="1">
    <source>
        <dbReference type="EMBL" id="AHW62890.1"/>
    </source>
</evidence>
<name>X5E616_9CORY</name>
<accession>X5E616</accession>
<protein>
    <recommendedName>
        <fullName evidence="3">DUF222 domain-containing protein</fullName>
    </recommendedName>
</protein>
<organism evidence="1 2">
    <name type="scientific">Corynebacterium glyciniphilum AJ 3170</name>
    <dbReference type="NCBI Taxonomy" id="1404245"/>
    <lineage>
        <taxon>Bacteria</taxon>
        <taxon>Bacillati</taxon>
        <taxon>Actinomycetota</taxon>
        <taxon>Actinomycetes</taxon>
        <taxon>Mycobacteriales</taxon>
        <taxon>Corynebacteriaceae</taxon>
        <taxon>Corynebacterium</taxon>
    </lineage>
</organism>
<reference evidence="1 2" key="1">
    <citation type="journal article" date="2015" name="Int. J. Syst. Evol. Microbiol.">
        <title>Revisiting Corynebacterium glyciniphilum (ex Kubota et al., 1972) sp. nov., nom. rev., isolated from putrefied banana.</title>
        <authorList>
            <person name="Al-Dilaimi A."/>
            <person name="Bednarz H."/>
            <person name="Lomker A."/>
            <person name="Niehaus K."/>
            <person name="Kalinowski J."/>
            <person name="Ruckert C."/>
        </authorList>
    </citation>
    <scope>NUCLEOTIDE SEQUENCE [LARGE SCALE GENOMIC DNA]</scope>
    <source>
        <strain evidence="1">AJ 3170</strain>
    </source>
</reference>
<dbReference type="KEGG" id="cgy:CGLY_02210"/>
<dbReference type="HOGENOM" id="CLU_036472_0_0_11"/>
<gene>
    <name evidence="1" type="ORF">CGLY_02210</name>
</gene>
<dbReference type="Proteomes" id="UP000023703">
    <property type="component" value="Chromosome"/>
</dbReference>
<dbReference type="EMBL" id="CP006842">
    <property type="protein sequence ID" value="AHW62890.1"/>
    <property type="molecule type" value="Genomic_DNA"/>
</dbReference>
<dbReference type="CDD" id="cd00085">
    <property type="entry name" value="HNHc"/>
    <property type="match status" value="1"/>
</dbReference>
<dbReference type="STRING" id="1404245.CGLY_02210"/>
<evidence type="ECO:0008006" key="3">
    <source>
        <dbReference type="Google" id="ProtNLM"/>
    </source>
</evidence>
<keyword evidence="2" id="KW-1185">Reference proteome</keyword>
<proteinExistence type="predicted"/>
<dbReference type="InterPro" id="IPR003615">
    <property type="entry name" value="HNH_nuc"/>
</dbReference>
<sequence length="551" mass="60330">MFGVLPRKQEQNIPVLQLVADLGECVVQFAVYMPLIKFRPVGISELTPAKNTSMKILPELVRRREFLEPPRQRKAVLRYSTGPQPVNKKPRSGDMVTVPDVVHTCNVESTHRSPCYSNILLTVSVLQYTLQGTNTTGVAKVTTATGTVGADIDAIQLHLNKGEMVLVAHLMKIPRDARLAAATALRGRSRADALRFAHSGELASRNIELFAAVVGSGVVTAEHLDLIWGRLNRQLVTIPTARQDEILGHLDSAVNAHVTPWLRDMVTPVSLTELRDRVDEAILDIAPGLAAETAIAEEDSATLRRRGNTFIFTAGCETTSAAIDAGLEKRMRELLAGLRRERILTDEDERRSLPTPSQLKAQILMELLGNTPEAMTIRVNLYRATLDGIHGTGAGYVADVGWINARTADRFEDAATTVKEIPVDPAQHPESDGYPFLLQDRNYLEGRDATCRFPQCTVPANLCENDHIENSPFTDPTSNGPTSVRNGQKLCRAHHRLKTEGTWTCSTPDDGFTIDWVGPGGRSYSTHATGPLARAWQNSQGNTGDPDEPPG</sequence>
<dbReference type="eggNOG" id="COG1403">
    <property type="taxonomic scope" value="Bacteria"/>
</dbReference>